<dbReference type="InterPro" id="IPR027417">
    <property type="entry name" value="P-loop_NTPase"/>
</dbReference>
<dbReference type="Pfam" id="PF02298">
    <property type="entry name" value="Cu_bind_like"/>
    <property type="match status" value="3"/>
</dbReference>
<dbReference type="PROSITE" id="PS51485">
    <property type="entry name" value="PHYTOCYANIN"/>
    <property type="match status" value="3"/>
</dbReference>
<dbReference type="InterPro" id="IPR006689">
    <property type="entry name" value="Small_GTPase_ARF/SAR"/>
</dbReference>
<dbReference type="InterPro" id="IPR041845">
    <property type="entry name" value="Mavicyanin"/>
</dbReference>
<feature type="region of interest" description="Disordered" evidence="6">
    <location>
        <begin position="1"/>
        <end position="29"/>
    </location>
</feature>
<proteinExistence type="inferred from homology"/>
<dbReference type="SUPFAM" id="SSF49503">
    <property type="entry name" value="Cupredoxins"/>
    <property type="match status" value="3"/>
</dbReference>
<comment type="subcellular location">
    <subcellularLocation>
        <location evidence="1">Nucleus</location>
    </subcellularLocation>
</comment>
<keyword evidence="9" id="KW-1185">Reference proteome</keyword>
<evidence type="ECO:0000256" key="4">
    <source>
        <dbReference type="ARBA" id="ARBA00023134"/>
    </source>
</evidence>
<feature type="domain" description="Phytocyanin" evidence="7">
    <location>
        <begin position="291"/>
        <end position="394"/>
    </location>
</feature>
<keyword evidence="4" id="KW-0342">GTP-binding</keyword>
<comment type="similarity">
    <text evidence="2">Belongs to the NPR1-interactor family.</text>
</comment>
<protein>
    <recommendedName>
        <fullName evidence="7">Phytocyanin domain-containing protein</fullName>
    </recommendedName>
</protein>
<feature type="compositionally biased region" description="Basic and acidic residues" evidence="6">
    <location>
        <begin position="1"/>
        <end position="21"/>
    </location>
</feature>
<evidence type="ECO:0000256" key="1">
    <source>
        <dbReference type="ARBA" id="ARBA00004123"/>
    </source>
</evidence>
<feature type="domain" description="Phytocyanin" evidence="7">
    <location>
        <begin position="807"/>
        <end position="857"/>
    </location>
</feature>
<dbReference type="PROSITE" id="PS51417">
    <property type="entry name" value="ARF"/>
    <property type="match status" value="2"/>
</dbReference>
<gene>
    <name evidence="8" type="ORF">HID58_037254</name>
</gene>
<dbReference type="InterPro" id="IPR003245">
    <property type="entry name" value="Phytocyanin_dom"/>
</dbReference>
<evidence type="ECO:0000256" key="2">
    <source>
        <dbReference type="ARBA" id="ARBA00009937"/>
    </source>
</evidence>
<keyword evidence="3" id="KW-0547">Nucleotide-binding</keyword>
<evidence type="ECO:0000256" key="5">
    <source>
        <dbReference type="ARBA" id="ARBA00023242"/>
    </source>
</evidence>
<dbReference type="Proteomes" id="UP000824890">
    <property type="component" value="Unassembled WGS sequence"/>
</dbReference>
<evidence type="ECO:0000256" key="3">
    <source>
        <dbReference type="ARBA" id="ARBA00022741"/>
    </source>
</evidence>
<accession>A0ABQ8BKR9</accession>
<sequence>MKNEKDQNVETKETSRIGEREREDEDEEEKRIDTFFKLIKSYQEARKRRREELAENSGDVRKKTNVGEASGAVVPAFQPEDFSQCGTDVKPLMAVSDHKEGDVKLQIFDFETQEEVGSLYLEAQIGTTFGKPFSGLFQETEPRIVFFGLNYPGTSSIMHQLKTRDTLSETRVPVGSILFRYDIGSFKYKNSSFSFFEIGEQCMYRNISLWKNYFQQASGFVFVVDSIYRERIEDAKSFLYMVMDEGNAPDNAAVLVYSNIHLVPGAITRILSLVFAMMMSFTVLSGYSSAKIYKVGDSQGWTAKDDVYYAWAERDYKEFHVGDSLVFEYDPSINDVTQVSGGLEYEFCDLSSPKAVYNTGHDVVTLMEPGFHYFITSNQEQCVLGQKLEVLVVHDPSSLVPPPTTPSKTLPVGETYKVGDSEGWKVYDSDFYNKWSEEKQFHVGDSLIFEYADEVNDVYEISGDLEFMTCDPTSPVSVYKTGHDLVRLTEPGVHYFITSQSGYCEAGLKVRVMVGPQPKAVAYPNFPKKVDFYQEARKRRREELAENSGDVKKKTNVGETSGAVVPAFQPEDFSQCRTDVKPLMAVSDHKEGDVKVKEEEEQADKEGEEEKVQTKVNFLQSLIVAEDGDNIWEAICRFDQYCTNSKPAKPFLKQGAPLKISSWKIYFQKAAGFVYVVDSTDRKGIEEAKSFLYMVMDEIDGNAPDNTAVLVYANKHEVPGAMSASEISNELDLPSLRQRNWKRNWHVQSSCALCGDGIHEGFNEYPQLSVCDDDELHGSLGLLLGRVYKVGDSEGWTAKDDISGDLEFMTCDPTSPVAVHKTGHDLVRLTEPGVHYFITSNSGSCEAGLKLRVMVGPVPKVVLYPNFPKKVDFSAMERLNNWLKTFKPQH</sequence>
<evidence type="ECO:0000313" key="9">
    <source>
        <dbReference type="Proteomes" id="UP000824890"/>
    </source>
</evidence>
<dbReference type="SMART" id="SM00177">
    <property type="entry name" value="ARF"/>
    <property type="match status" value="2"/>
</dbReference>
<dbReference type="Pfam" id="PF00025">
    <property type="entry name" value="Arf"/>
    <property type="match status" value="2"/>
</dbReference>
<dbReference type="InterPro" id="IPR039391">
    <property type="entry name" value="Phytocyanin-like"/>
</dbReference>
<dbReference type="InterPro" id="IPR008972">
    <property type="entry name" value="Cupredoxin"/>
</dbReference>
<dbReference type="PANTHER" id="PTHR33021:SF235">
    <property type="entry name" value="COPPER ION BINDING _ ELECTRON CARRIER PROTEIN-RELATED"/>
    <property type="match status" value="1"/>
</dbReference>
<evidence type="ECO:0000256" key="6">
    <source>
        <dbReference type="SAM" id="MobiDB-lite"/>
    </source>
</evidence>
<name>A0ABQ8BKR9_BRANA</name>
<dbReference type="Gene3D" id="2.60.40.420">
    <property type="entry name" value="Cupredoxins - blue copper proteins"/>
    <property type="match status" value="3"/>
</dbReference>
<dbReference type="Gene3D" id="3.40.50.300">
    <property type="entry name" value="P-loop containing nucleotide triphosphate hydrolases"/>
    <property type="match status" value="2"/>
</dbReference>
<dbReference type="PANTHER" id="PTHR33021">
    <property type="entry name" value="BLUE COPPER PROTEIN"/>
    <property type="match status" value="1"/>
</dbReference>
<keyword evidence="5" id="KW-0539">Nucleus</keyword>
<dbReference type="InterPro" id="IPR031425">
    <property type="entry name" value="NPR1/NH1-interacting"/>
</dbReference>
<evidence type="ECO:0000259" key="7">
    <source>
        <dbReference type="PROSITE" id="PS51485"/>
    </source>
</evidence>
<comment type="caution">
    <text evidence="8">The sequence shown here is derived from an EMBL/GenBank/DDBJ whole genome shotgun (WGS) entry which is preliminary data.</text>
</comment>
<feature type="region of interest" description="Disordered" evidence="6">
    <location>
        <begin position="589"/>
        <end position="609"/>
    </location>
</feature>
<feature type="domain" description="Phytocyanin" evidence="7">
    <location>
        <begin position="414"/>
        <end position="516"/>
    </location>
</feature>
<evidence type="ECO:0000313" key="8">
    <source>
        <dbReference type="EMBL" id="KAH0905427.1"/>
    </source>
</evidence>
<dbReference type="Pfam" id="PF15699">
    <property type="entry name" value="NPR1_interact"/>
    <property type="match status" value="2"/>
</dbReference>
<reference evidence="8 9" key="1">
    <citation type="submission" date="2021-05" db="EMBL/GenBank/DDBJ databases">
        <title>Genome Assembly of Synthetic Allotetraploid Brassica napus Reveals Homoeologous Exchanges between Subgenomes.</title>
        <authorList>
            <person name="Davis J.T."/>
        </authorList>
    </citation>
    <scope>NUCLEOTIDE SEQUENCE [LARGE SCALE GENOMIC DNA]</scope>
    <source>
        <strain evidence="9">cv. Da-Ae</strain>
        <tissue evidence="8">Seedling</tissue>
    </source>
</reference>
<dbReference type="SUPFAM" id="SSF52540">
    <property type="entry name" value="P-loop containing nucleoside triphosphate hydrolases"/>
    <property type="match status" value="2"/>
</dbReference>
<dbReference type="EMBL" id="JAGKQM010000010">
    <property type="protein sequence ID" value="KAH0905427.1"/>
    <property type="molecule type" value="Genomic_DNA"/>
</dbReference>
<organism evidence="8 9">
    <name type="scientific">Brassica napus</name>
    <name type="common">Rape</name>
    <dbReference type="NCBI Taxonomy" id="3708"/>
    <lineage>
        <taxon>Eukaryota</taxon>
        <taxon>Viridiplantae</taxon>
        <taxon>Streptophyta</taxon>
        <taxon>Embryophyta</taxon>
        <taxon>Tracheophyta</taxon>
        <taxon>Spermatophyta</taxon>
        <taxon>Magnoliopsida</taxon>
        <taxon>eudicotyledons</taxon>
        <taxon>Gunneridae</taxon>
        <taxon>Pentapetalae</taxon>
        <taxon>rosids</taxon>
        <taxon>malvids</taxon>
        <taxon>Brassicales</taxon>
        <taxon>Brassicaceae</taxon>
        <taxon>Brassiceae</taxon>
        <taxon>Brassica</taxon>
    </lineage>
</organism>
<dbReference type="CDD" id="cd11014">
    <property type="entry name" value="Mavicyanin"/>
    <property type="match status" value="1"/>
</dbReference>